<feature type="region of interest" description="Disordered" evidence="1">
    <location>
        <begin position="1"/>
        <end position="31"/>
    </location>
</feature>
<evidence type="ECO:0000256" key="1">
    <source>
        <dbReference type="SAM" id="MobiDB-lite"/>
    </source>
</evidence>
<comment type="caution">
    <text evidence="2">The sequence shown here is derived from an EMBL/GenBank/DDBJ whole genome shotgun (WGS) entry which is preliminary data.</text>
</comment>
<gene>
    <name evidence="2" type="ORF">M7I_4768</name>
</gene>
<feature type="compositionally biased region" description="Basic and acidic residues" evidence="1">
    <location>
        <begin position="1"/>
        <end position="10"/>
    </location>
</feature>
<evidence type="ECO:0000313" key="2">
    <source>
        <dbReference type="EMBL" id="EHK99364.1"/>
    </source>
</evidence>
<dbReference type="InParanoid" id="H0EQ25"/>
<sequence>MDSVHKPRNDDDGEQWLQFPANAGTPECDEFHGQVEWGNKILQEVPGKETG</sequence>
<proteinExistence type="predicted"/>
<dbReference type="EMBL" id="AGUE01000118">
    <property type="protein sequence ID" value="EHK99364.1"/>
    <property type="molecule type" value="Genomic_DNA"/>
</dbReference>
<protein>
    <submittedName>
        <fullName evidence="2">Uncharacterized protein</fullName>
    </submittedName>
</protein>
<name>H0EQ25_GLAL7</name>
<keyword evidence="3" id="KW-1185">Reference proteome</keyword>
<dbReference type="HOGENOM" id="CLU_3106534_0_0_1"/>
<dbReference type="AlphaFoldDB" id="H0EQ25"/>
<reference evidence="2 3" key="1">
    <citation type="journal article" date="2012" name="Eukaryot. Cell">
        <title>Genome sequence of the fungus Glarea lozoyensis: the first genome sequence of a species from the Helotiaceae family.</title>
        <authorList>
            <person name="Youssar L."/>
            <person name="Gruening B.A."/>
            <person name="Erxleben A."/>
            <person name="Guenther S."/>
            <person name="Huettel W."/>
        </authorList>
    </citation>
    <scope>NUCLEOTIDE SEQUENCE [LARGE SCALE GENOMIC DNA]</scope>
    <source>
        <strain evidence="3">ATCC 74030 / MF5533</strain>
    </source>
</reference>
<evidence type="ECO:0000313" key="3">
    <source>
        <dbReference type="Proteomes" id="UP000005446"/>
    </source>
</evidence>
<accession>H0EQ25</accession>
<organism evidence="2 3">
    <name type="scientific">Glarea lozoyensis (strain ATCC 74030 / MF5533)</name>
    <dbReference type="NCBI Taxonomy" id="1104152"/>
    <lineage>
        <taxon>Eukaryota</taxon>
        <taxon>Fungi</taxon>
        <taxon>Dikarya</taxon>
        <taxon>Ascomycota</taxon>
        <taxon>Pezizomycotina</taxon>
        <taxon>Leotiomycetes</taxon>
        <taxon>Helotiales</taxon>
        <taxon>Helotiaceae</taxon>
        <taxon>Glarea</taxon>
    </lineage>
</organism>
<dbReference type="Proteomes" id="UP000005446">
    <property type="component" value="Unassembled WGS sequence"/>
</dbReference>